<keyword evidence="4" id="KW-0430">Lectin</keyword>
<dbReference type="GO" id="GO:0030246">
    <property type="term" value="F:carbohydrate binding"/>
    <property type="evidence" value="ECO:0007669"/>
    <property type="project" value="UniProtKB-KW"/>
</dbReference>
<evidence type="ECO:0000256" key="2">
    <source>
        <dbReference type="ARBA" id="ARBA00023157"/>
    </source>
</evidence>
<dbReference type="Proteomes" id="UP000184516">
    <property type="component" value="Unassembled WGS sequence"/>
</dbReference>
<dbReference type="InterPro" id="IPR013320">
    <property type="entry name" value="ConA-like_dom_sf"/>
</dbReference>
<protein>
    <submittedName>
        <fullName evidence="4">Concanavalin A-like lectin/glucanases superfamily protein</fullName>
    </submittedName>
</protein>
<feature type="domain" description="LamG-like jellyroll fold" evidence="3">
    <location>
        <begin position="110"/>
        <end position="266"/>
    </location>
</feature>
<dbReference type="EMBL" id="FQWB01000007">
    <property type="protein sequence ID" value="SHG81225.1"/>
    <property type="molecule type" value="Genomic_DNA"/>
</dbReference>
<accession>A0A1M5MVI7</accession>
<evidence type="ECO:0000256" key="1">
    <source>
        <dbReference type="ARBA" id="ARBA00022729"/>
    </source>
</evidence>
<dbReference type="RefSeq" id="WP_073371484.1">
    <property type="nucleotide sequence ID" value="NZ_FQWB01000007.1"/>
</dbReference>
<proteinExistence type="predicted"/>
<gene>
    <name evidence="4" type="ORF">SAMN05443549_10712</name>
</gene>
<dbReference type="OrthoDB" id="9814380at2"/>
<keyword evidence="5" id="KW-1185">Reference proteome</keyword>
<dbReference type="SUPFAM" id="SSF49899">
    <property type="entry name" value="Concanavalin A-like lectins/glucanases"/>
    <property type="match status" value="1"/>
</dbReference>
<name>A0A1M5MVI7_9FLAO</name>
<evidence type="ECO:0000259" key="3">
    <source>
        <dbReference type="SMART" id="SM00560"/>
    </source>
</evidence>
<dbReference type="SMART" id="SM00560">
    <property type="entry name" value="LamGL"/>
    <property type="match status" value="1"/>
</dbReference>
<reference evidence="5" key="1">
    <citation type="submission" date="2016-11" db="EMBL/GenBank/DDBJ databases">
        <authorList>
            <person name="Varghese N."/>
            <person name="Submissions S."/>
        </authorList>
    </citation>
    <scope>NUCLEOTIDE SEQUENCE [LARGE SCALE GENOMIC DNA]</scope>
    <source>
        <strain evidence="5">DSM 19978</strain>
    </source>
</reference>
<dbReference type="InterPro" id="IPR006558">
    <property type="entry name" value="LamG-like"/>
</dbReference>
<organism evidence="4 5">
    <name type="scientific">Flavobacterium fluvii</name>
    <dbReference type="NCBI Taxonomy" id="468056"/>
    <lineage>
        <taxon>Bacteria</taxon>
        <taxon>Pseudomonadati</taxon>
        <taxon>Bacteroidota</taxon>
        <taxon>Flavobacteriia</taxon>
        <taxon>Flavobacteriales</taxon>
        <taxon>Flavobacteriaceae</taxon>
        <taxon>Flavobacterium</taxon>
    </lineage>
</organism>
<sequence>MNINIAMIKKAFGIVFISMVFIGCQDMDRPELGNYPIDENPVGGPLKFYVPFDNNTTDPLRFAVDNIRAKFPTDNPLTQTEGINGKAAQGGVAKKFISYSSANDFAATAASFTVSFWAKHKAPTQTEFAFALTSDNWAKAAMFVMVEGTTANPVLKLFVDEQPSTGGSDKWFEWVNAKAVPGIFDDQWHHYAFVYDGTISKMVLYRDGVAYEPLSQWTNHGNIKFNTSKVGSFRIGGSGNPEEGWMNSWTGALDQFRLYASALTAAEANQLFTGKL</sequence>
<keyword evidence="2" id="KW-1015">Disulfide bond</keyword>
<dbReference type="Gene3D" id="2.60.120.200">
    <property type="match status" value="1"/>
</dbReference>
<keyword evidence="1" id="KW-0732">Signal</keyword>
<evidence type="ECO:0000313" key="4">
    <source>
        <dbReference type="EMBL" id="SHG81225.1"/>
    </source>
</evidence>
<evidence type="ECO:0000313" key="5">
    <source>
        <dbReference type="Proteomes" id="UP000184516"/>
    </source>
</evidence>
<dbReference type="STRING" id="468056.SAMN05443549_10712"/>
<dbReference type="AlphaFoldDB" id="A0A1M5MVI7"/>
<dbReference type="Pfam" id="PF13385">
    <property type="entry name" value="Laminin_G_3"/>
    <property type="match status" value="1"/>
</dbReference>
<dbReference type="GO" id="GO:0004553">
    <property type="term" value="F:hydrolase activity, hydrolyzing O-glycosyl compounds"/>
    <property type="evidence" value="ECO:0007669"/>
    <property type="project" value="UniProtKB-ARBA"/>
</dbReference>
<dbReference type="GO" id="GO:0005975">
    <property type="term" value="P:carbohydrate metabolic process"/>
    <property type="evidence" value="ECO:0007669"/>
    <property type="project" value="UniProtKB-ARBA"/>
</dbReference>